<sequence length="86" mass="9811">MESFSCRMVYGVLSQTLPYLRKPKVKNDKNSASSSSNSASTRTSPQYSNTGDDWMISVYPFVVLSLKYKKQGEVNLDWLLKQVPKR</sequence>
<dbReference type="AlphaFoldDB" id="A0A1N7IYH5"/>
<dbReference type="EMBL" id="FTOD01000001">
    <property type="protein sequence ID" value="SIS42130.1"/>
    <property type="molecule type" value="Genomic_DNA"/>
</dbReference>
<organism evidence="2 3">
    <name type="scientific">Kroppenstedtia eburnea</name>
    <dbReference type="NCBI Taxonomy" id="714067"/>
    <lineage>
        <taxon>Bacteria</taxon>
        <taxon>Bacillati</taxon>
        <taxon>Bacillota</taxon>
        <taxon>Bacilli</taxon>
        <taxon>Bacillales</taxon>
        <taxon>Thermoactinomycetaceae</taxon>
        <taxon>Kroppenstedtia</taxon>
    </lineage>
</organism>
<dbReference type="Proteomes" id="UP000186795">
    <property type="component" value="Unassembled WGS sequence"/>
</dbReference>
<name>A0A1N7IYH5_9BACL</name>
<protein>
    <submittedName>
        <fullName evidence="2">Uncharacterized protein</fullName>
    </submittedName>
</protein>
<keyword evidence="3" id="KW-1185">Reference proteome</keyword>
<reference evidence="3" key="1">
    <citation type="submission" date="2017-01" db="EMBL/GenBank/DDBJ databases">
        <authorList>
            <person name="Varghese N."/>
            <person name="Submissions S."/>
        </authorList>
    </citation>
    <scope>NUCLEOTIDE SEQUENCE [LARGE SCALE GENOMIC DNA]</scope>
    <source>
        <strain evidence="3">DSM 45196</strain>
    </source>
</reference>
<evidence type="ECO:0000313" key="2">
    <source>
        <dbReference type="EMBL" id="SIS42130.1"/>
    </source>
</evidence>
<proteinExistence type="predicted"/>
<evidence type="ECO:0000256" key="1">
    <source>
        <dbReference type="SAM" id="MobiDB-lite"/>
    </source>
</evidence>
<feature type="compositionally biased region" description="Polar residues" evidence="1">
    <location>
        <begin position="41"/>
        <end position="50"/>
    </location>
</feature>
<feature type="compositionally biased region" description="Low complexity" evidence="1">
    <location>
        <begin position="30"/>
        <end position="40"/>
    </location>
</feature>
<gene>
    <name evidence="2" type="ORF">SAMN05421790_101511</name>
</gene>
<feature type="region of interest" description="Disordered" evidence="1">
    <location>
        <begin position="23"/>
        <end position="50"/>
    </location>
</feature>
<accession>A0A1N7IYH5</accession>
<evidence type="ECO:0000313" key="3">
    <source>
        <dbReference type="Proteomes" id="UP000186795"/>
    </source>
</evidence>